<name>A0A251VLH9_HELAN</name>
<dbReference type="GO" id="GO:0016114">
    <property type="term" value="P:terpenoid biosynthetic process"/>
    <property type="evidence" value="ECO:0007669"/>
    <property type="project" value="InterPro"/>
</dbReference>
<dbReference type="EMBL" id="MNCJ02000316">
    <property type="protein sequence ID" value="KAF5821003.1"/>
    <property type="molecule type" value="Genomic_DNA"/>
</dbReference>
<dbReference type="InterPro" id="IPR050148">
    <property type="entry name" value="Terpene_synthase-like"/>
</dbReference>
<dbReference type="GO" id="GO:0000287">
    <property type="term" value="F:magnesium ion binding"/>
    <property type="evidence" value="ECO:0007669"/>
    <property type="project" value="InterPro"/>
</dbReference>
<dbReference type="Proteomes" id="UP000215914">
    <property type="component" value="Chromosome 1"/>
</dbReference>
<evidence type="ECO:0000313" key="7">
    <source>
        <dbReference type="EMBL" id="OTG36199.1"/>
    </source>
</evidence>
<sequence>MKFVYKIFLDSYVEMEEIMESEGKAYQIEYAKDLMKELSRHYMIEAKWKNERYEPTLEEHESVSFVSAGYKMLIPTSFVSMGEKVTQEAFKWAVSFPPLIKSASLIGRIMDDIVEGKGKDGVSTMECYMMEHDVKEEYVYNLFKERVEDAWKLWSISDATDGDHGDTCDQWELRGGAVFLATPFGNIGISGVFSDVYSIA</sequence>
<feature type="domain" description="Terpene synthase metal-binding" evidence="5">
    <location>
        <begin position="1"/>
        <end position="152"/>
    </location>
</feature>
<comment type="cofactor">
    <cofactor evidence="1">
        <name>Mg(2+)</name>
        <dbReference type="ChEBI" id="CHEBI:18420"/>
    </cofactor>
</comment>
<dbReference type="InterPro" id="IPR005630">
    <property type="entry name" value="Terpene_synthase_metal-bd"/>
</dbReference>
<dbReference type="Pfam" id="PF03936">
    <property type="entry name" value="Terpene_synth_C"/>
    <property type="match status" value="1"/>
</dbReference>
<evidence type="ECO:0000313" key="8">
    <source>
        <dbReference type="Proteomes" id="UP000215914"/>
    </source>
</evidence>
<dbReference type="Gramene" id="mRNA:HanXRQr2_Chr01g0008681">
    <property type="protein sequence ID" value="mRNA:HanXRQr2_Chr01g0008681"/>
    <property type="gene ID" value="HanXRQr2_Chr01g0008681"/>
</dbReference>
<protein>
    <submittedName>
        <fullName evidence="6">(-)-beta-caryophyllene synthase</fullName>
        <ecNumber evidence="6">4.2.3.57</ecNumber>
    </submittedName>
    <submittedName>
        <fullName evidence="7">Putative isoprenoid synthase domain-containing protein</fullName>
    </submittedName>
</protein>
<dbReference type="InterPro" id="IPR008949">
    <property type="entry name" value="Isoprenoid_synthase_dom_sf"/>
</dbReference>
<keyword evidence="3" id="KW-0460">Magnesium</keyword>
<dbReference type="SUPFAM" id="SSF48576">
    <property type="entry name" value="Terpenoid synthases"/>
    <property type="match status" value="1"/>
</dbReference>
<dbReference type="GO" id="GO:0080016">
    <property type="term" value="F:(-)-E-beta-caryophyllene synthase activity"/>
    <property type="evidence" value="ECO:0007669"/>
    <property type="project" value="UniProtKB-EC"/>
</dbReference>
<dbReference type="EMBL" id="CM007890">
    <property type="protein sequence ID" value="OTG36199.1"/>
    <property type="molecule type" value="Genomic_DNA"/>
</dbReference>
<evidence type="ECO:0000256" key="4">
    <source>
        <dbReference type="ARBA" id="ARBA00023239"/>
    </source>
</evidence>
<evidence type="ECO:0000259" key="5">
    <source>
        <dbReference type="Pfam" id="PF03936"/>
    </source>
</evidence>
<dbReference type="Gene3D" id="1.10.600.10">
    <property type="entry name" value="Farnesyl Diphosphate Synthase"/>
    <property type="match status" value="1"/>
</dbReference>
<evidence type="ECO:0000256" key="1">
    <source>
        <dbReference type="ARBA" id="ARBA00001946"/>
    </source>
</evidence>
<dbReference type="AlphaFoldDB" id="A0A251VLH9"/>
<reference evidence="7" key="2">
    <citation type="submission" date="2017-02" db="EMBL/GenBank/DDBJ databases">
        <title>Sunflower complete genome.</title>
        <authorList>
            <person name="Langlade N."/>
            <person name="Munos S."/>
        </authorList>
    </citation>
    <scope>NUCLEOTIDE SEQUENCE [LARGE SCALE GENOMIC DNA]</scope>
    <source>
        <tissue evidence="7">Leaves</tissue>
    </source>
</reference>
<reference evidence="6 8" key="1">
    <citation type="journal article" date="2017" name="Nature">
        <title>The sunflower genome provides insights into oil metabolism, flowering and Asterid evolution.</title>
        <authorList>
            <person name="Badouin H."/>
            <person name="Gouzy J."/>
            <person name="Grassa C.J."/>
            <person name="Murat F."/>
            <person name="Staton S.E."/>
            <person name="Cottret L."/>
            <person name="Lelandais-Briere C."/>
            <person name="Owens G.L."/>
            <person name="Carrere S."/>
            <person name="Mayjonade B."/>
            <person name="Legrand L."/>
            <person name="Gill N."/>
            <person name="Kane N.C."/>
            <person name="Bowers J.E."/>
            <person name="Hubner S."/>
            <person name="Bellec A."/>
            <person name="Berard A."/>
            <person name="Berges H."/>
            <person name="Blanchet N."/>
            <person name="Boniface M.C."/>
            <person name="Brunel D."/>
            <person name="Catrice O."/>
            <person name="Chaidir N."/>
            <person name="Claudel C."/>
            <person name="Donnadieu C."/>
            <person name="Faraut T."/>
            <person name="Fievet G."/>
            <person name="Helmstetter N."/>
            <person name="King M."/>
            <person name="Knapp S.J."/>
            <person name="Lai Z."/>
            <person name="Le Paslier M.C."/>
            <person name="Lippi Y."/>
            <person name="Lorenzon L."/>
            <person name="Mandel J.R."/>
            <person name="Marage G."/>
            <person name="Marchand G."/>
            <person name="Marquand E."/>
            <person name="Bret-Mestries E."/>
            <person name="Morien E."/>
            <person name="Nambeesan S."/>
            <person name="Nguyen T."/>
            <person name="Pegot-Espagnet P."/>
            <person name="Pouilly N."/>
            <person name="Raftis F."/>
            <person name="Sallet E."/>
            <person name="Schiex T."/>
            <person name="Thomas J."/>
            <person name="Vandecasteele C."/>
            <person name="Vares D."/>
            <person name="Vear F."/>
            <person name="Vautrin S."/>
            <person name="Crespi M."/>
            <person name="Mangin B."/>
            <person name="Burke J.M."/>
            <person name="Salse J."/>
            <person name="Munos S."/>
            <person name="Vincourt P."/>
            <person name="Rieseberg L.H."/>
            <person name="Langlade N.B."/>
        </authorList>
    </citation>
    <scope>NUCLEOTIDE SEQUENCE [LARGE SCALE GENOMIC DNA]</scope>
    <source>
        <strain evidence="8">cv. SF193</strain>
        <tissue evidence="6">Leaves</tissue>
    </source>
</reference>
<dbReference type="InParanoid" id="A0A251VLH9"/>
<dbReference type="EC" id="4.2.3.57" evidence="6"/>
<keyword evidence="2" id="KW-0479">Metal-binding</keyword>
<organism evidence="7 8">
    <name type="scientific">Helianthus annuus</name>
    <name type="common">Common sunflower</name>
    <dbReference type="NCBI Taxonomy" id="4232"/>
    <lineage>
        <taxon>Eukaryota</taxon>
        <taxon>Viridiplantae</taxon>
        <taxon>Streptophyta</taxon>
        <taxon>Embryophyta</taxon>
        <taxon>Tracheophyta</taxon>
        <taxon>Spermatophyta</taxon>
        <taxon>Magnoliopsida</taxon>
        <taxon>eudicotyledons</taxon>
        <taxon>Gunneridae</taxon>
        <taxon>Pentapetalae</taxon>
        <taxon>asterids</taxon>
        <taxon>campanulids</taxon>
        <taxon>Asterales</taxon>
        <taxon>Asteraceae</taxon>
        <taxon>Asteroideae</taxon>
        <taxon>Heliantheae alliance</taxon>
        <taxon>Heliantheae</taxon>
        <taxon>Helianthus</taxon>
    </lineage>
</organism>
<proteinExistence type="predicted"/>
<evidence type="ECO:0000256" key="2">
    <source>
        <dbReference type="ARBA" id="ARBA00022723"/>
    </source>
</evidence>
<evidence type="ECO:0000313" key="6">
    <source>
        <dbReference type="EMBL" id="KAF5821003.1"/>
    </source>
</evidence>
<keyword evidence="4 6" id="KW-0456">Lyase</keyword>
<gene>
    <name evidence="7" type="ORF">HannXRQ_Chr01g0004981</name>
    <name evidence="6" type="ORF">HanXRQr2_Chr01g0008681</name>
</gene>
<keyword evidence="8" id="KW-1185">Reference proteome</keyword>
<dbReference type="PANTHER" id="PTHR31225">
    <property type="entry name" value="OS04G0344100 PROTEIN-RELATED"/>
    <property type="match status" value="1"/>
</dbReference>
<accession>A0A251VLH9</accession>
<evidence type="ECO:0000256" key="3">
    <source>
        <dbReference type="ARBA" id="ARBA00022842"/>
    </source>
</evidence>
<dbReference type="PANTHER" id="PTHR31225:SF196">
    <property type="entry name" value="TERPENOID CYCLASES_PROTEIN PRENYLTRANSFERASE ALPHA-ALPHA TOROID-RELATED"/>
    <property type="match status" value="1"/>
</dbReference>
<reference evidence="6" key="3">
    <citation type="submission" date="2020-06" db="EMBL/GenBank/DDBJ databases">
        <title>Helianthus annuus Genome sequencing and assembly Release 2.</title>
        <authorList>
            <person name="Gouzy J."/>
            <person name="Langlade N."/>
            <person name="Munos S."/>
        </authorList>
    </citation>
    <scope>NUCLEOTIDE SEQUENCE</scope>
    <source>
        <tissue evidence="6">Leaves</tissue>
    </source>
</reference>